<dbReference type="PROSITE" id="PS50893">
    <property type="entry name" value="ABC_TRANSPORTER_2"/>
    <property type="match status" value="1"/>
</dbReference>
<dbReference type="InterPro" id="IPR027417">
    <property type="entry name" value="P-loop_NTPase"/>
</dbReference>
<feature type="domain" description="ABC transporter" evidence="7">
    <location>
        <begin position="170"/>
        <end position="412"/>
    </location>
</feature>
<comment type="similarity">
    <text evidence="1">Belongs to the ABC transporter superfamily.</text>
</comment>
<protein>
    <submittedName>
        <fullName evidence="8">Leu/Ile/Val-binding protein homolog 6</fullName>
    </submittedName>
</protein>
<dbReference type="AlphaFoldDB" id="W6RMQ1"/>
<dbReference type="HOGENOM" id="CLU_660341_0_0_5"/>
<dbReference type="Gene3D" id="3.40.50.2300">
    <property type="match status" value="1"/>
</dbReference>
<dbReference type="KEGG" id="rhl:LPU83_pLPU83d_0119"/>
<name>W6RMQ1_9HYPH</name>
<keyword evidence="8" id="KW-0614">Plasmid</keyword>
<evidence type="ECO:0000256" key="1">
    <source>
        <dbReference type="ARBA" id="ARBA00005417"/>
    </source>
</evidence>
<accession>W6RMQ1</accession>
<dbReference type="GO" id="GO:0016887">
    <property type="term" value="F:ATP hydrolysis activity"/>
    <property type="evidence" value="ECO:0007669"/>
    <property type="project" value="InterPro"/>
</dbReference>
<keyword evidence="5" id="KW-0029">Amino-acid transport</keyword>
<feature type="signal peptide" evidence="6">
    <location>
        <begin position="1"/>
        <end position="20"/>
    </location>
</feature>
<evidence type="ECO:0000313" key="8">
    <source>
        <dbReference type="EMBL" id="CDM61490.1"/>
    </source>
</evidence>
<dbReference type="InterPro" id="IPR028082">
    <property type="entry name" value="Peripla_BP_I"/>
</dbReference>
<comment type="similarity">
    <text evidence="2">Belongs to the leucine-binding protein family.</text>
</comment>
<keyword evidence="3" id="KW-0813">Transport</keyword>
<evidence type="ECO:0000256" key="5">
    <source>
        <dbReference type="ARBA" id="ARBA00022970"/>
    </source>
</evidence>
<dbReference type="GO" id="GO:0015807">
    <property type="term" value="P:L-amino acid transport"/>
    <property type="evidence" value="ECO:0007669"/>
    <property type="project" value="TreeGrafter"/>
</dbReference>
<dbReference type="EMBL" id="HG916855">
    <property type="protein sequence ID" value="CDM61490.1"/>
    <property type="molecule type" value="Genomic_DNA"/>
</dbReference>
<dbReference type="Pfam" id="PF13458">
    <property type="entry name" value="Peripla_BP_6"/>
    <property type="match status" value="1"/>
</dbReference>
<dbReference type="SUPFAM" id="SSF53822">
    <property type="entry name" value="Periplasmic binding protein-like I"/>
    <property type="match status" value="1"/>
</dbReference>
<evidence type="ECO:0000256" key="2">
    <source>
        <dbReference type="ARBA" id="ARBA00010062"/>
    </source>
</evidence>
<dbReference type="PATRIC" id="fig|348824.6.peg.5710"/>
<dbReference type="InterPro" id="IPR052156">
    <property type="entry name" value="BCAA_Transport_ATP-bd_LivF"/>
</dbReference>
<evidence type="ECO:0000313" key="9">
    <source>
        <dbReference type="Proteomes" id="UP000019443"/>
    </source>
</evidence>
<organism evidence="8 9">
    <name type="scientific">Rhizobium favelukesii</name>
    <dbReference type="NCBI Taxonomy" id="348824"/>
    <lineage>
        <taxon>Bacteria</taxon>
        <taxon>Pseudomonadati</taxon>
        <taxon>Pseudomonadota</taxon>
        <taxon>Alphaproteobacteria</taxon>
        <taxon>Hyphomicrobiales</taxon>
        <taxon>Rhizobiaceae</taxon>
        <taxon>Rhizobium/Agrobacterium group</taxon>
        <taxon>Rhizobium</taxon>
    </lineage>
</organism>
<keyword evidence="4 6" id="KW-0732">Signal</keyword>
<dbReference type="PANTHER" id="PTHR43820:SF2">
    <property type="entry name" value="ABC TRANSPORTER ATP-BINDING PROTEIN"/>
    <property type="match status" value="1"/>
</dbReference>
<keyword evidence="9" id="KW-1185">Reference proteome</keyword>
<dbReference type="GO" id="GO:0005524">
    <property type="term" value="F:ATP binding"/>
    <property type="evidence" value="ECO:0007669"/>
    <property type="project" value="InterPro"/>
</dbReference>
<reference evidence="8" key="1">
    <citation type="submission" date="2013-11" db="EMBL/GenBank/DDBJ databases">
        <title>Draft genome sequence of the broad-host-range Rhizobium sp. LPU83 strain, a member of the low-genetic diversity Oregon-like Rhizobium sp. group.</title>
        <authorList>
            <person name="Wibberg D."/>
            <person name="Puehler A."/>
            <person name="Schlueter A."/>
        </authorList>
    </citation>
    <scope>NUCLEOTIDE SEQUENCE [LARGE SCALE GENOMIC DNA]</scope>
    <source>
        <strain evidence="8">LPU83</strain>
        <plasmid evidence="8">pLPU83d</plasmid>
    </source>
</reference>
<evidence type="ECO:0000256" key="3">
    <source>
        <dbReference type="ARBA" id="ARBA00022448"/>
    </source>
</evidence>
<feature type="chain" id="PRO_5004880455" evidence="6">
    <location>
        <begin position="21"/>
        <end position="416"/>
    </location>
</feature>
<dbReference type="PANTHER" id="PTHR43820">
    <property type="entry name" value="HIGH-AFFINITY BRANCHED-CHAIN AMINO ACID TRANSPORT ATP-BINDING PROTEIN LIVF"/>
    <property type="match status" value="1"/>
</dbReference>
<dbReference type="InterPro" id="IPR028081">
    <property type="entry name" value="Leu-bd"/>
</dbReference>
<dbReference type="Proteomes" id="UP000019443">
    <property type="component" value="Plasmid pLPU83d"/>
</dbReference>
<evidence type="ECO:0000256" key="6">
    <source>
        <dbReference type="SAM" id="SignalP"/>
    </source>
</evidence>
<geneLocation type="plasmid" evidence="8 9">
    <name>pLPU83d</name>
</geneLocation>
<sequence>MKRFVLAAVAAIVMSTAAYADTIKVGVVGPFSGPFALQGKNFKAGIDAYMTINGNKIGDNTVEVIYRDLPAADPAQSKALAQELVVKEKVQYLAGFYFTPDAMAVTPILKQANTPLVIMNAATSAIVTKSPLVVRTSFTTWQTSTPIAKVAHDAGVAKVISVVSDYGPGVDAENAFKAAFEKEGGQVVEAIRMPLSTNDFSPIMQRIKDSGAKGVFAFLPSGPTTLGFVKAYNENGLKDAGIKFFAPGDLTQESDLHKGLGYVPQARCVFPTLTVEENLFVGLKGRAKTALEEAYDMFPRLKERRRNLGNQLSGGEQQMLSTARTILGRPSVLLLDEPLEGLAPVICEELMAAFAELAKTGDMTILLVEQRIQSALDFADHVIVLERGRLAWAGTPKTLSDDQDAVERLLGVGGLH</sequence>
<evidence type="ECO:0000256" key="4">
    <source>
        <dbReference type="ARBA" id="ARBA00022729"/>
    </source>
</evidence>
<dbReference type="GO" id="GO:0015658">
    <property type="term" value="F:branched-chain amino acid transmembrane transporter activity"/>
    <property type="evidence" value="ECO:0007669"/>
    <property type="project" value="TreeGrafter"/>
</dbReference>
<gene>
    <name evidence="8" type="ORF">LPU83_pLPU83d_0119</name>
</gene>
<evidence type="ECO:0000259" key="7">
    <source>
        <dbReference type="PROSITE" id="PS50893"/>
    </source>
</evidence>
<proteinExistence type="inferred from homology"/>
<dbReference type="SUPFAM" id="SSF52540">
    <property type="entry name" value="P-loop containing nucleoside triphosphate hydrolases"/>
    <property type="match status" value="1"/>
</dbReference>
<dbReference type="Gene3D" id="3.40.50.300">
    <property type="entry name" value="P-loop containing nucleotide triphosphate hydrolases"/>
    <property type="match status" value="1"/>
</dbReference>
<dbReference type="RefSeq" id="WP_024314373.1">
    <property type="nucleotide sequence ID" value="NZ_ATTO01000011.1"/>
</dbReference>
<dbReference type="InterPro" id="IPR003439">
    <property type="entry name" value="ABC_transporter-like_ATP-bd"/>
</dbReference>